<gene>
    <name evidence="1" type="ORF">GFJ35_20315</name>
</gene>
<name>A0A6B2MI41_9BURK</name>
<sequence>MDDTKHPNDFPPLTIEQIRELSTAAREDFGGKLSRADFTEGLLMLLEDVAGFEVGDVDARFIESAWAMYSDLPPIS</sequence>
<protein>
    <submittedName>
        <fullName evidence="1">Uncharacterized protein</fullName>
    </submittedName>
</protein>
<proteinExistence type="predicted"/>
<organism evidence="1">
    <name type="scientific">Burkholderia cenocepacia</name>
    <dbReference type="NCBI Taxonomy" id="95486"/>
    <lineage>
        <taxon>Bacteria</taxon>
        <taxon>Pseudomonadati</taxon>
        <taxon>Pseudomonadota</taxon>
        <taxon>Betaproteobacteria</taxon>
        <taxon>Burkholderiales</taxon>
        <taxon>Burkholderiaceae</taxon>
        <taxon>Burkholderia</taxon>
        <taxon>Burkholderia cepacia complex</taxon>
    </lineage>
</organism>
<dbReference type="RefSeq" id="WP_163124903.1">
    <property type="nucleotide sequence ID" value="NZ_JAAEAM010000022.1"/>
</dbReference>
<comment type="caution">
    <text evidence="1">The sequence shown here is derived from an EMBL/GenBank/DDBJ whole genome shotgun (WGS) entry which is preliminary data.</text>
</comment>
<dbReference type="AlphaFoldDB" id="A0A6B2MI41"/>
<dbReference type="EMBL" id="JAAEAM010000022">
    <property type="protein sequence ID" value="NDV74401.1"/>
    <property type="molecule type" value="Genomic_DNA"/>
</dbReference>
<reference evidence="1" key="1">
    <citation type="submission" date="2019-11" db="EMBL/GenBank/DDBJ databases">
        <title>Burkholderia cenocepacia CF.</title>
        <authorList>
            <person name="Vianna E.F."/>
            <person name="Marques E.A."/>
            <person name="Albano R.M."/>
            <person name="Leao R.S."/>
        </authorList>
    </citation>
    <scope>NUCLEOTIDE SEQUENCE</scope>
    <source>
        <strain evidence="1">MS-2140</strain>
    </source>
</reference>
<accession>A0A6B2MI41</accession>
<evidence type="ECO:0000313" key="1">
    <source>
        <dbReference type="EMBL" id="NDV74401.1"/>
    </source>
</evidence>